<dbReference type="InterPro" id="IPR016040">
    <property type="entry name" value="NAD(P)-bd_dom"/>
</dbReference>
<gene>
    <name evidence="5" type="ORF">ELY37_14530</name>
</gene>
<dbReference type="RefSeq" id="WP_126949709.1">
    <property type="nucleotide sequence ID" value="NZ_RZHD01000007.1"/>
</dbReference>
<accession>A0A3S0YLB1</accession>
<dbReference type="Gene3D" id="3.40.50.720">
    <property type="entry name" value="NAD(P)-binding Rossmann-like Domain"/>
    <property type="match status" value="1"/>
</dbReference>
<evidence type="ECO:0000313" key="5">
    <source>
        <dbReference type="EMBL" id="RUR44311.1"/>
    </source>
</evidence>
<dbReference type="Proteomes" id="UP000286912">
    <property type="component" value="Unassembled WGS sequence"/>
</dbReference>
<dbReference type="EMBL" id="RZHD01000007">
    <property type="protein sequence ID" value="RUR44311.1"/>
    <property type="molecule type" value="Genomic_DNA"/>
</dbReference>
<organism evidence="5 6">
    <name type="scientific">Vreelandella populi</name>
    <dbReference type="NCBI Taxonomy" id="2498858"/>
    <lineage>
        <taxon>Bacteria</taxon>
        <taxon>Pseudomonadati</taxon>
        <taxon>Pseudomonadota</taxon>
        <taxon>Gammaproteobacteria</taxon>
        <taxon>Oceanospirillales</taxon>
        <taxon>Halomonadaceae</taxon>
        <taxon>Vreelandella</taxon>
    </lineage>
</organism>
<proteinExistence type="inferred from homology"/>
<dbReference type="AlphaFoldDB" id="A0A3S0YLB1"/>
<evidence type="ECO:0000313" key="6">
    <source>
        <dbReference type="Proteomes" id="UP000286912"/>
    </source>
</evidence>
<dbReference type="PANTHER" id="PTHR43725">
    <property type="entry name" value="UDP-GLUCOSE 4-EPIMERASE"/>
    <property type="match status" value="1"/>
</dbReference>
<feature type="domain" description="NAD(P)-binding" evidence="4">
    <location>
        <begin position="11"/>
        <end position="68"/>
    </location>
</feature>
<name>A0A3S0YLB1_9GAMM</name>
<reference evidence="5 6" key="1">
    <citation type="submission" date="2018-12" db="EMBL/GenBank/DDBJ databases">
        <title>three novel Halomonas strain isolated from plants.</title>
        <authorList>
            <person name="Sun C."/>
        </authorList>
    </citation>
    <scope>NUCLEOTIDE SEQUENCE [LARGE SCALE GENOMIC DNA]</scope>
    <source>
        <strain evidence="5 6">RC</strain>
    </source>
</reference>
<protein>
    <recommendedName>
        <fullName evidence="3">UDP-glucose 4-epimerase</fullName>
    </recommendedName>
</protein>
<evidence type="ECO:0000259" key="4">
    <source>
        <dbReference type="Pfam" id="PF16363"/>
    </source>
</evidence>
<keyword evidence="6" id="KW-1185">Reference proteome</keyword>
<dbReference type="PANTHER" id="PTHR43725:SF53">
    <property type="entry name" value="UDP-ARABINOSE 4-EPIMERASE 1"/>
    <property type="match status" value="1"/>
</dbReference>
<dbReference type="Pfam" id="PF16363">
    <property type="entry name" value="GDP_Man_Dehyd"/>
    <property type="match status" value="1"/>
</dbReference>
<comment type="similarity">
    <text evidence="2">Belongs to the NAD(P)-dependent epimerase/dehydratase family.</text>
</comment>
<comment type="caution">
    <text evidence="5">The sequence shown here is derived from an EMBL/GenBank/DDBJ whole genome shotgun (WGS) entry which is preliminary data.</text>
</comment>
<evidence type="ECO:0000256" key="3">
    <source>
        <dbReference type="ARBA" id="ARBA00018569"/>
    </source>
</evidence>
<dbReference type="SUPFAM" id="SSF51735">
    <property type="entry name" value="NAD(P)-binding Rossmann-fold domains"/>
    <property type="match status" value="1"/>
</dbReference>
<evidence type="ECO:0000256" key="1">
    <source>
        <dbReference type="ARBA" id="ARBA00005007"/>
    </source>
</evidence>
<dbReference type="InterPro" id="IPR036291">
    <property type="entry name" value="NAD(P)-bd_dom_sf"/>
</dbReference>
<sequence length="100" mass="11223">MARLLVVGCCGDKQQLNELFFKYTLEGVLHFASLIQVVESVIDPAKYYMNNMMNTLALLQAMKDDNVDPLFFSSMAADPFTHTCERHSAETHLIPLAIGK</sequence>
<evidence type="ECO:0000256" key="2">
    <source>
        <dbReference type="ARBA" id="ARBA00007637"/>
    </source>
</evidence>
<comment type="pathway">
    <text evidence="1">Carbohydrate metabolism.</text>
</comment>